<proteinExistence type="inferred from homology"/>
<keyword evidence="1" id="KW-0663">Pyridoxal phosphate</keyword>
<dbReference type="Pfam" id="PF01041">
    <property type="entry name" value="DegT_DnrJ_EryC1"/>
    <property type="match status" value="1"/>
</dbReference>
<evidence type="ECO:0000313" key="2">
    <source>
        <dbReference type="EMBL" id="OGZ53408.1"/>
    </source>
</evidence>
<sequence>MRLSDKSKLKKRTTQIGVGACKISKRQKSYVQKVLASNRITFGPMSQQFEKEFAALHKKRFAVFCNSGTSALRISIAALKEKYKWKDGDEIIIPALNFVADVNVLLQNNLTPVFVDVDPKFYTIDPAKIESAITPKTRAIIPVHLCGLPCEMDEIMAIAKKKKIPVIEDVCESLFVSYKGKPVGSFGDIACFSTYQAHILTTGVGGFALTDDPKLAELLRSLMNHGRDGIYITIDDDKVRDKEKLNEIVHRRFNFIRPGYSFRATEFEAALGLAALHDGIHTSIEKRNRVAAAFISHLKKYSTHLQLPKIPARSSHAFMMFPIVVKSDSITRDELVSFLEDHNIETRYILPLINQPYIKKLFGDLSKKYPVSHRINETGFYIGCHEHLSSTDTKYIQAVFDEFFRLKQIRA</sequence>
<dbReference type="PANTHER" id="PTHR30244:SF34">
    <property type="entry name" value="DTDP-4-AMINO-4,6-DIDEOXYGALACTOSE TRANSAMINASE"/>
    <property type="match status" value="1"/>
</dbReference>
<dbReference type="Proteomes" id="UP000179106">
    <property type="component" value="Unassembled WGS sequence"/>
</dbReference>
<dbReference type="Gene3D" id="3.40.640.10">
    <property type="entry name" value="Type I PLP-dependent aspartate aminotransferase-like (Major domain)"/>
    <property type="match status" value="1"/>
</dbReference>
<dbReference type="STRING" id="1802126.A3B25_02195"/>
<dbReference type="InterPro" id="IPR015421">
    <property type="entry name" value="PyrdxlP-dep_Trfase_major"/>
</dbReference>
<dbReference type="InterPro" id="IPR015424">
    <property type="entry name" value="PyrdxlP-dep_Trfase"/>
</dbReference>
<dbReference type="AlphaFoldDB" id="A0A1G2GUB6"/>
<dbReference type="EMBL" id="MHNW01000020">
    <property type="protein sequence ID" value="OGZ53408.1"/>
    <property type="molecule type" value="Genomic_DNA"/>
</dbReference>
<dbReference type="GO" id="GO:0000271">
    <property type="term" value="P:polysaccharide biosynthetic process"/>
    <property type="evidence" value="ECO:0007669"/>
    <property type="project" value="TreeGrafter"/>
</dbReference>
<organism evidence="2 3">
    <name type="scientific">Candidatus Ryanbacteria bacterium RIFCSPLOWO2_01_FULL_48_26</name>
    <dbReference type="NCBI Taxonomy" id="1802126"/>
    <lineage>
        <taxon>Bacteria</taxon>
        <taxon>Candidatus Ryaniibacteriota</taxon>
    </lineage>
</organism>
<reference evidence="2 3" key="1">
    <citation type="journal article" date="2016" name="Nat. Commun.">
        <title>Thousands of microbial genomes shed light on interconnected biogeochemical processes in an aquifer system.</title>
        <authorList>
            <person name="Anantharaman K."/>
            <person name="Brown C.T."/>
            <person name="Hug L.A."/>
            <person name="Sharon I."/>
            <person name="Castelle C.J."/>
            <person name="Probst A.J."/>
            <person name="Thomas B.C."/>
            <person name="Singh A."/>
            <person name="Wilkins M.J."/>
            <person name="Karaoz U."/>
            <person name="Brodie E.L."/>
            <person name="Williams K.H."/>
            <person name="Hubbard S.S."/>
            <person name="Banfield J.F."/>
        </authorList>
    </citation>
    <scope>NUCLEOTIDE SEQUENCE [LARGE SCALE GENOMIC DNA]</scope>
</reference>
<dbReference type="InterPro" id="IPR000653">
    <property type="entry name" value="DegT/StrS_aminotransferase"/>
</dbReference>
<gene>
    <name evidence="2" type="ORF">A3B25_02195</name>
</gene>
<evidence type="ECO:0008006" key="4">
    <source>
        <dbReference type="Google" id="ProtNLM"/>
    </source>
</evidence>
<evidence type="ECO:0000256" key="1">
    <source>
        <dbReference type="RuleBase" id="RU004508"/>
    </source>
</evidence>
<name>A0A1G2GUB6_9BACT</name>
<dbReference type="PIRSF" id="PIRSF000390">
    <property type="entry name" value="PLP_StrS"/>
    <property type="match status" value="1"/>
</dbReference>
<comment type="similarity">
    <text evidence="1">Belongs to the DegT/DnrJ/EryC1 family.</text>
</comment>
<dbReference type="CDD" id="cd00616">
    <property type="entry name" value="AHBA_syn"/>
    <property type="match status" value="1"/>
</dbReference>
<accession>A0A1G2GUB6</accession>
<dbReference type="GO" id="GO:0008483">
    <property type="term" value="F:transaminase activity"/>
    <property type="evidence" value="ECO:0007669"/>
    <property type="project" value="TreeGrafter"/>
</dbReference>
<dbReference type="PANTHER" id="PTHR30244">
    <property type="entry name" value="TRANSAMINASE"/>
    <property type="match status" value="1"/>
</dbReference>
<protein>
    <recommendedName>
        <fullName evidence="4">Aminotransferase DegT</fullName>
    </recommendedName>
</protein>
<dbReference type="Gene3D" id="3.90.1150.10">
    <property type="entry name" value="Aspartate Aminotransferase, domain 1"/>
    <property type="match status" value="1"/>
</dbReference>
<dbReference type="GO" id="GO:0030170">
    <property type="term" value="F:pyridoxal phosphate binding"/>
    <property type="evidence" value="ECO:0007669"/>
    <property type="project" value="TreeGrafter"/>
</dbReference>
<dbReference type="InterPro" id="IPR015422">
    <property type="entry name" value="PyrdxlP-dep_Trfase_small"/>
</dbReference>
<evidence type="ECO:0000313" key="3">
    <source>
        <dbReference type="Proteomes" id="UP000179106"/>
    </source>
</evidence>
<comment type="caution">
    <text evidence="2">The sequence shown here is derived from an EMBL/GenBank/DDBJ whole genome shotgun (WGS) entry which is preliminary data.</text>
</comment>
<dbReference type="SUPFAM" id="SSF53383">
    <property type="entry name" value="PLP-dependent transferases"/>
    <property type="match status" value="1"/>
</dbReference>